<evidence type="ECO:0000256" key="2">
    <source>
        <dbReference type="SAM" id="MobiDB-lite"/>
    </source>
</evidence>
<keyword evidence="4" id="KW-1185">Reference proteome</keyword>
<organism evidence="3 4">
    <name type="scientific">Lupinus angustifolius</name>
    <name type="common">Narrow-leaved blue lupine</name>
    <dbReference type="NCBI Taxonomy" id="3871"/>
    <lineage>
        <taxon>Eukaryota</taxon>
        <taxon>Viridiplantae</taxon>
        <taxon>Streptophyta</taxon>
        <taxon>Embryophyta</taxon>
        <taxon>Tracheophyta</taxon>
        <taxon>Spermatophyta</taxon>
        <taxon>Magnoliopsida</taxon>
        <taxon>eudicotyledons</taxon>
        <taxon>Gunneridae</taxon>
        <taxon>Pentapetalae</taxon>
        <taxon>rosids</taxon>
        <taxon>fabids</taxon>
        <taxon>Fabales</taxon>
        <taxon>Fabaceae</taxon>
        <taxon>Papilionoideae</taxon>
        <taxon>50 kb inversion clade</taxon>
        <taxon>genistoids sensu lato</taxon>
        <taxon>core genistoids</taxon>
        <taxon>Genisteae</taxon>
        <taxon>Lupinus</taxon>
    </lineage>
</organism>
<dbReference type="CDD" id="cd11650">
    <property type="entry name" value="AT4G37440_like"/>
    <property type="match status" value="1"/>
</dbReference>
<evidence type="ECO:0000313" key="3">
    <source>
        <dbReference type="EMBL" id="OIW01160.1"/>
    </source>
</evidence>
<feature type="region of interest" description="Disordered" evidence="2">
    <location>
        <begin position="405"/>
        <end position="450"/>
    </location>
</feature>
<gene>
    <name evidence="3" type="ORF">TanjilG_17717</name>
</gene>
<proteinExistence type="predicted"/>
<accession>A0A1J7GKX9</accession>
<dbReference type="AlphaFoldDB" id="A0A1J7GKX9"/>
<dbReference type="STRING" id="3871.A0A1J7GKX9"/>
<feature type="coiled-coil region" evidence="1">
    <location>
        <begin position="249"/>
        <end position="276"/>
    </location>
</feature>
<keyword evidence="1" id="KW-0175">Coiled coil</keyword>
<evidence type="ECO:0000256" key="1">
    <source>
        <dbReference type="SAM" id="Coils"/>
    </source>
</evidence>
<feature type="compositionally biased region" description="Basic residues" evidence="2">
    <location>
        <begin position="435"/>
        <end position="450"/>
    </location>
</feature>
<dbReference type="Proteomes" id="UP000188354">
    <property type="component" value="Chromosome LG11"/>
</dbReference>
<dbReference type="PANTHER" id="PTHR34057:SF10">
    <property type="entry name" value="TRANSPOSASE, PTTA_EN_SPM, PLANT"/>
    <property type="match status" value="1"/>
</dbReference>
<reference evidence="3 4" key="1">
    <citation type="journal article" date="2017" name="Plant Biotechnol. J.">
        <title>A comprehensive draft genome sequence for lupin (Lupinus angustifolius), an emerging health food: insights into plant-microbe interactions and legume evolution.</title>
        <authorList>
            <person name="Hane J.K."/>
            <person name="Ming Y."/>
            <person name="Kamphuis L.G."/>
            <person name="Nelson M.N."/>
            <person name="Garg G."/>
            <person name="Atkins C.A."/>
            <person name="Bayer P.E."/>
            <person name="Bravo A."/>
            <person name="Bringans S."/>
            <person name="Cannon S."/>
            <person name="Edwards D."/>
            <person name="Foley R."/>
            <person name="Gao L.L."/>
            <person name="Harrison M.J."/>
            <person name="Huang W."/>
            <person name="Hurgobin B."/>
            <person name="Li S."/>
            <person name="Liu C.W."/>
            <person name="McGrath A."/>
            <person name="Morahan G."/>
            <person name="Murray J."/>
            <person name="Weller J."/>
            <person name="Jian J."/>
            <person name="Singh K.B."/>
        </authorList>
    </citation>
    <scope>NUCLEOTIDE SEQUENCE [LARGE SCALE GENOMIC DNA]</scope>
    <source>
        <strain evidence="4">cv. Tanjil</strain>
        <tissue evidence="3">Whole plant</tissue>
    </source>
</reference>
<protein>
    <submittedName>
        <fullName evidence="3">Uncharacterized protein</fullName>
    </submittedName>
</protein>
<name>A0A1J7GKX9_LUPAN</name>
<evidence type="ECO:0000313" key="4">
    <source>
        <dbReference type="Proteomes" id="UP000188354"/>
    </source>
</evidence>
<feature type="compositionally biased region" description="Low complexity" evidence="2">
    <location>
        <begin position="1"/>
        <end position="15"/>
    </location>
</feature>
<sequence length="450" mass="50256">MPTETNEGNANGTEECPVEQTPLSSGNEDVEVNITGCINSGKAIEDASEDLTECSSSFGDTGSDVEAGSAFSDTEVESQMCAGNASSPMCDDWSEPPRIRKRKMTTHWRRFAGPLMWRCKWLELKLKILHSQQLKYDKELRAYNYKRQLEFSKYAVDGFDVKSVPISNGIHRNKVMKRKKRKKGEECDVSSYMSSHNIFSYYENKDPADGACLEDFPGVATRVNAGNNEDLGLNVGGFSADHEDNGKFLDEIVRKIEAIESHVQKLKTQIDKVVSENPGKFRSATQSSNIGPIGGFNHSDLNSASFAGNENTFLVSFVHASSQLKYELYNADLLMPGNTLPTHEGITPLIETIIRPQLEVPSENDVVLIQNQVVKEELHDLDNVGNELVEEPVEEPKSISLAQVSEPDLVDENAPHNARPNLKACSTSKPNYPRNTRRRRKSGRKSWRRR</sequence>
<dbReference type="Gramene" id="OIW01160">
    <property type="protein sequence ID" value="OIW01160"/>
    <property type="gene ID" value="TanjilG_17717"/>
</dbReference>
<dbReference type="PANTHER" id="PTHR34057">
    <property type="entry name" value="ELONGATION FACTOR"/>
    <property type="match status" value="1"/>
</dbReference>
<dbReference type="OMA" id="PCQIQRK"/>
<dbReference type="EMBL" id="CM007371">
    <property type="protein sequence ID" value="OIW01160.1"/>
    <property type="molecule type" value="Genomic_DNA"/>
</dbReference>
<dbReference type="InterPro" id="IPR038745">
    <property type="entry name" value="AT4G37440-like"/>
</dbReference>
<feature type="region of interest" description="Disordered" evidence="2">
    <location>
        <begin position="1"/>
        <end position="28"/>
    </location>
</feature>